<feature type="domain" description="PHD-type" evidence="9">
    <location>
        <begin position="78"/>
        <end position="128"/>
    </location>
</feature>
<evidence type="ECO:0000256" key="1">
    <source>
        <dbReference type="ARBA" id="ARBA00004123"/>
    </source>
</evidence>
<accession>A0ABQ8QNI9</accession>
<dbReference type="InterPro" id="IPR037869">
    <property type="entry name" value="Spp1/CFP1"/>
</dbReference>
<keyword evidence="8" id="KW-1133">Transmembrane helix</keyword>
<evidence type="ECO:0000256" key="2">
    <source>
        <dbReference type="ARBA" id="ARBA00022723"/>
    </source>
</evidence>
<evidence type="ECO:0000256" key="7">
    <source>
        <dbReference type="SAM" id="MobiDB-lite"/>
    </source>
</evidence>
<feature type="compositionally biased region" description="Basic and acidic residues" evidence="7">
    <location>
        <begin position="33"/>
        <end position="49"/>
    </location>
</feature>
<dbReference type="Gene3D" id="3.30.40.10">
    <property type="entry name" value="Zinc/RING finger domain, C3HC4 (zinc finger)"/>
    <property type="match status" value="1"/>
</dbReference>
<dbReference type="PROSITE" id="PS01359">
    <property type="entry name" value="ZF_PHD_1"/>
    <property type="match status" value="1"/>
</dbReference>
<gene>
    <name evidence="10" type="ORF">F5050DRAFT_755671</name>
</gene>
<feature type="transmembrane region" description="Helical" evidence="8">
    <location>
        <begin position="141"/>
        <end position="167"/>
    </location>
</feature>
<name>A0ABQ8QNI9_9AGAR</name>
<comment type="subcellular location">
    <subcellularLocation>
        <location evidence="1">Nucleus</location>
    </subcellularLocation>
</comment>
<dbReference type="InterPro" id="IPR019786">
    <property type="entry name" value="Zinc_finger_PHD-type_CS"/>
</dbReference>
<protein>
    <recommendedName>
        <fullName evidence="9">PHD-type domain-containing protein</fullName>
    </recommendedName>
</protein>
<feature type="compositionally biased region" description="Low complexity" evidence="7">
    <location>
        <begin position="1"/>
        <end position="12"/>
    </location>
</feature>
<proteinExistence type="predicted"/>
<keyword evidence="3 6" id="KW-0863">Zinc-finger</keyword>
<sequence>MSTRTTRSTRTSMKQATARSSAPPSKTSKVPNKSHDMDIQSGKENKNTKDISPQAVPSGRVLTSKDSAVSITVSDKDKSYCTCKKGDDGTPMIHCSECKDWLHFSCINLDETDAEDISIYVCPACTEKTGLHTLSESFCRLFFSPCLCPLVPFALILPTVHVALVLVI</sequence>
<dbReference type="InterPro" id="IPR013083">
    <property type="entry name" value="Znf_RING/FYVE/PHD"/>
</dbReference>
<evidence type="ECO:0000256" key="8">
    <source>
        <dbReference type="SAM" id="Phobius"/>
    </source>
</evidence>
<keyword evidence="8" id="KW-0812">Transmembrane</keyword>
<feature type="region of interest" description="Disordered" evidence="7">
    <location>
        <begin position="1"/>
        <end position="60"/>
    </location>
</feature>
<dbReference type="Pfam" id="PF00628">
    <property type="entry name" value="PHD"/>
    <property type="match status" value="1"/>
</dbReference>
<dbReference type="InterPro" id="IPR011011">
    <property type="entry name" value="Znf_FYVE_PHD"/>
</dbReference>
<dbReference type="SMART" id="SM00249">
    <property type="entry name" value="PHD"/>
    <property type="match status" value="1"/>
</dbReference>
<keyword evidence="5" id="KW-0539">Nucleus</keyword>
<reference evidence="10" key="1">
    <citation type="submission" date="2022-08" db="EMBL/GenBank/DDBJ databases">
        <authorList>
            <consortium name="DOE Joint Genome Institute"/>
            <person name="Min B."/>
            <person name="Riley R."/>
            <person name="Sierra-Patev S."/>
            <person name="Naranjo-Ortiz M."/>
            <person name="Looney B."/>
            <person name="Konkel Z."/>
            <person name="Slot J.C."/>
            <person name="Sakamoto Y."/>
            <person name="Steenwyk J.L."/>
            <person name="Rokas A."/>
            <person name="Carro J."/>
            <person name="Camarero S."/>
            <person name="Ferreira P."/>
            <person name="Molpeceres G."/>
            <person name="Ruiz-Duenas F.J."/>
            <person name="Serrano A."/>
            <person name="Henrissat B."/>
            <person name="Drula E."/>
            <person name="Hughes K.W."/>
            <person name="Mata J.L."/>
            <person name="Ishikawa N.K."/>
            <person name="Vargas-Isla R."/>
            <person name="Ushijima S."/>
            <person name="Smith C.A."/>
            <person name="Ahrendt S."/>
            <person name="Andreopoulos W."/>
            <person name="He G."/>
            <person name="Labutti K."/>
            <person name="Lipzen A."/>
            <person name="Ng V."/>
            <person name="Sandor L."/>
            <person name="Barry K."/>
            <person name="Martinez A.T."/>
            <person name="Xiao Y."/>
            <person name="Gibbons J.G."/>
            <person name="Terashima K."/>
            <person name="Hibbett D.S."/>
            <person name="Grigoriev I.V."/>
        </authorList>
    </citation>
    <scope>NUCLEOTIDE SEQUENCE</scope>
    <source>
        <strain evidence="10">TFB10827</strain>
    </source>
</reference>
<dbReference type="PANTHER" id="PTHR46174">
    <property type="entry name" value="CXXC-TYPE ZINC FINGER PROTEIN 1"/>
    <property type="match status" value="1"/>
</dbReference>
<comment type="caution">
    <text evidence="10">The sequence shown here is derived from an EMBL/GenBank/DDBJ whole genome shotgun (WGS) entry which is preliminary data.</text>
</comment>
<keyword evidence="2" id="KW-0479">Metal-binding</keyword>
<evidence type="ECO:0000256" key="6">
    <source>
        <dbReference type="PROSITE-ProRule" id="PRU00146"/>
    </source>
</evidence>
<organism evidence="10 11">
    <name type="scientific">Lentinula boryana</name>
    <dbReference type="NCBI Taxonomy" id="40481"/>
    <lineage>
        <taxon>Eukaryota</taxon>
        <taxon>Fungi</taxon>
        <taxon>Dikarya</taxon>
        <taxon>Basidiomycota</taxon>
        <taxon>Agaricomycotina</taxon>
        <taxon>Agaricomycetes</taxon>
        <taxon>Agaricomycetidae</taxon>
        <taxon>Agaricales</taxon>
        <taxon>Marasmiineae</taxon>
        <taxon>Omphalotaceae</taxon>
        <taxon>Lentinula</taxon>
    </lineage>
</organism>
<keyword evidence="11" id="KW-1185">Reference proteome</keyword>
<dbReference type="PROSITE" id="PS50016">
    <property type="entry name" value="ZF_PHD_2"/>
    <property type="match status" value="1"/>
</dbReference>
<keyword evidence="8" id="KW-0472">Membrane</keyword>
<dbReference type="PANTHER" id="PTHR46174:SF1">
    <property type="entry name" value="CXXC-TYPE ZINC FINGER PROTEIN 1"/>
    <property type="match status" value="1"/>
</dbReference>
<dbReference type="EMBL" id="MU790529">
    <property type="protein sequence ID" value="KAJ3999983.1"/>
    <property type="molecule type" value="Genomic_DNA"/>
</dbReference>
<dbReference type="SUPFAM" id="SSF57903">
    <property type="entry name" value="FYVE/PHD zinc finger"/>
    <property type="match status" value="1"/>
</dbReference>
<evidence type="ECO:0000313" key="11">
    <source>
        <dbReference type="Proteomes" id="UP001163828"/>
    </source>
</evidence>
<dbReference type="InterPro" id="IPR001965">
    <property type="entry name" value="Znf_PHD"/>
</dbReference>
<evidence type="ECO:0000256" key="5">
    <source>
        <dbReference type="ARBA" id="ARBA00023242"/>
    </source>
</evidence>
<evidence type="ECO:0000259" key="9">
    <source>
        <dbReference type="PROSITE" id="PS50016"/>
    </source>
</evidence>
<evidence type="ECO:0000313" key="10">
    <source>
        <dbReference type="EMBL" id="KAJ3999983.1"/>
    </source>
</evidence>
<keyword evidence="4" id="KW-0862">Zinc</keyword>
<evidence type="ECO:0000256" key="3">
    <source>
        <dbReference type="ARBA" id="ARBA00022771"/>
    </source>
</evidence>
<feature type="compositionally biased region" description="Polar residues" evidence="7">
    <location>
        <begin position="13"/>
        <end position="31"/>
    </location>
</feature>
<dbReference type="InterPro" id="IPR019787">
    <property type="entry name" value="Znf_PHD-finger"/>
</dbReference>
<dbReference type="Proteomes" id="UP001163828">
    <property type="component" value="Unassembled WGS sequence"/>
</dbReference>
<evidence type="ECO:0000256" key="4">
    <source>
        <dbReference type="ARBA" id="ARBA00022833"/>
    </source>
</evidence>